<dbReference type="KEGG" id="ccz:CCALI_02289"/>
<feature type="transmembrane region" description="Helical" evidence="2">
    <location>
        <begin position="188"/>
        <end position="212"/>
    </location>
</feature>
<keyword evidence="2" id="KW-0472">Membrane</keyword>
<dbReference type="AlphaFoldDB" id="S0EWB7"/>
<dbReference type="EMBL" id="HF951689">
    <property type="protein sequence ID" value="CCW36096.1"/>
    <property type="molecule type" value="Genomic_DNA"/>
</dbReference>
<feature type="transmembrane region" description="Helical" evidence="2">
    <location>
        <begin position="136"/>
        <end position="152"/>
    </location>
</feature>
<reference evidence="4" key="1">
    <citation type="submission" date="2013-03" db="EMBL/GenBank/DDBJ databases">
        <title>Genome sequence of Chthonomonas calidirosea, the first sequenced genome from the Armatimonadetes phylum (formally candidate division OP10).</title>
        <authorList>
            <person name="Lee K.C.Y."/>
            <person name="Morgan X.C."/>
            <person name="Dunfield P.F."/>
            <person name="Tamas I."/>
            <person name="Houghton K.M."/>
            <person name="Vyssotski M."/>
            <person name="Ryan J.L.J."/>
            <person name="Lagutin K."/>
            <person name="McDonald I.R."/>
            <person name="Stott M.B."/>
        </authorList>
    </citation>
    <scope>NUCLEOTIDE SEQUENCE [LARGE SCALE GENOMIC DNA]</scope>
    <source>
        <strain evidence="4">DSM 23976 / ICMP 18418 / T49</strain>
    </source>
</reference>
<dbReference type="eggNOG" id="COG1994">
    <property type="taxonomic scope" value="Bacteria"/>
</dbReference>
<keyword evidence="2" id="KW-0812">Transmembrane</keyword>
<organism evidence="3 4">
    <name type="scientific">Chthonomonas calidirosea (strain DSM 23976 / ICMP 18418 / T49)</name>
    <dbReference type="NCBI Taxonomy" id="1303518"/>
    <lineage>
        <taxon>Bacteria</taxon>
        <taxon>Bacillati</taxon>
        <taxon>Armatimonadota</taxon>
        <taxon>Chthonomonadia</taxon>
        <taxon>Chthonomonadales</taxon>
        <taxon>Chthonomonadaceae</taxon>
        <taxon>Chthonomonas</taxon>
    </lineage>
</organism>
<feature type="region of interest" description="Disordered" evidence="1">
    <location>
        <begin position="1"/>
        <end position="20"/>
    </location>
</feature>
<dbReference type="PANTHER" id="PTHR33979:SF2">
    <property type="entry name" value="PEPTIDASE M50B-LIKE-DOMAIN-CONTAINING PROTEIN"/>
    <property type="match status" value="1"/>
</dbReference>
<feature type="transmembrane region" description="Helical" evidence="2">
    <location>
        <begin position="33"/>
        <end position="51"/>
    </location>
</feature>
<evidence type="ECO:0000313" key="4">
    <source>
        <dbReference type="Proteomes" id="UP000014227"/>
    </source>
</evidence>
<feature type="compositionally biased region" description="Polar residues" evidence="1">
    <location>
        <begin position="1"/>
        <end position="12"/>
    </location>
</feature>
<feature type="transmembrane region" description="Helical" evidence="2">
    <location>
        <begin position="158"/>
        <end position="176"/>
    </location>
</feature>
<gene>
    <name evidence="3" type="ORF">CCALI_02289</name>
</gene>
<dbReference type="Proteomes" id="UP000014227">
    <property type="component" value="Chromosome I"/>
</dbReference>
<feature type="transmembrane region" description="Helical" evidence="2">
    <location>
        <begin position="101"/>
        <end position="124"/>
    </location>
</feature>
<dbReference type="InParanoid" id="S0EWB7"/>
<evidence type="ECO:0000256" key="2">
    <source>
        <dbReference type="SAM" id="Phobius"/>
    </source>
</evidence>
<feature type="transmembrane region" description="Helical" evidence="2">
    <location>
        <begin position="232"/>
        <end position="254"/>
    </location>
</feature>
<protein>
    <submittedName>
        <fullName evidence="3">Peptidase M50B-like</fullName>
    </submittedName>
</protein>
<evidence type="ECO:0000313" key="3">
    <source>
        <dbReference type="EMBL" id="CCW36096.1"/>
    </source>
</evidence>
<proteinExistence type="predicted"/>
<dbReference type="Pfam" id="PF13398">
    <property type="entry name" value="Peptidase_M50B"/>
    <property type="match status" value="1"/>
</dbReference>
<evidence type="ECO:0000256" key="1">
    <source>
        <dbReference type="SAM" id="MobiDB-lite"/>
    </source>
</evidence>
<dbReference type="RefSeq" id="WP_016483616.1">
    <property type="nucleotide sequence ID" value="NC_021487.1"/>
</dbReference>
<sequence length="270" mass="28742">MNSSPFSGSGSPQDAGAPRSVRSGIDPLVRSRLMLLLATAVTVVLLFVPYAQQLLYPLRLFVTFVHESGHALATVLTGGQVEYIRIAPSGSGVTYSVVSPWAQGLVDSAGYLGATLFGALLLQFGRLSRWRHAGRAVLYAVAAYLLCVVLLWCNPLHSGAFTFIAGLSVVALLLLAGRFASPQVAEFLAAFLAVQCCLDALIDLRVLIGLTANDLGQNDATNMAHAVGLTPTFWAVLWALVAIGILMLSVLSYWRGTSRRKRQVPMGAGL</sequence>
<dbReference type="STRING" id="454171.CP488_01806"/>
<name>S0EWB7_CHTCT</name>
<dbReference type="InterPro" id="IPR049500">
    <property type="entry name" value="Peptidase_M50B-like"/>
</dbReference>
<dbReference type="PATRIC" id="fig|1303518.3.peg.2380"/>
<dbReference type="HOGENOM" id="CLU_893397_0_0_0"/>
<keyword evidence="2" id="KW-1133">Transmembrane helix</keyword>
<dbReference type="PANTHER" id="PTHR33979">
    <property type="entry name" value="OS02G0221600 PROTEIN"/>
    <property type="match status" value="1"/>
</dbReference>
<accession>S0EWB7</accession>
<keyword evidence="4" id="KW-1185">Reference proteome</keyword>
<dbReference type="OrthoDB" id="5381474at2"/>